<dbReference type="Proteomes" id="UP000198773">
    <property type="component" value="Unassembled WGS sequence"/>
</dbReference>
<dbReference type="SUPFAM" id="SSF50486">
    <property type="entry name" value="FMT C-terminal domain-like"/>
    <property type="match status" value="1"/>
</dbReference>
<evidence type="ECO:0000259" key="1">
    <source>
        <dbReference type="Pfam" id="PF21553"/>
    </source>
</evidence>
<feature type="domain" description="Methionyl-tRNA formyltransferase-like C-terminal" evidence="1">
    <location>
        <begin position="165"/>
        <end position="223"/>
    </location>
</feature>
<dbReference type="InterPro" id="IPR049355">
    <property type="entry name" value="Formyl_trans-like_C"/>
</dbReference>
<accession>A0A1H4B7R4</accession>
<evidence type="ECO:0000313" key="3">
    <source>
        <dbReference type="Proteomes" id="UP000198773"/>
    </source>
</evidence>
<gene>
    <name evidence="2" type="ORF">SAMN04488051_103216</name>
</gene>
<evidence type="ECO:0000313" key="2">
    <source>
        <dbReference type="EMBL" id="SEA44137.1"/>
    </source>
</evidence>
<keyword evidence="3" id="KW-1185">Reference proteome</keyword>
<dbReference type="InterPro" id="IPR011034">
    <property type="entry name" value="Formyl_transferase-like_C_sf"/>
</dbReference>
<protein>
    <submittedName>
        <fullName evidence="2">Methionyl-tRNA formyltransferase</fullName>
    </submittedName>
</protein>
<dbReference type="SUPFAM" id="SSF53328">
    <property type="entry name" value="Formyltransferase"/>
    <property type="match status" value="1"/>
</dbReference>
<dbReference type="STRING" id="152573.SAMN04488051_103216"/>
<dbReference type="OrthoDB" id="9802815at2"/>
<dbReference type="Gene3D" id="3.10.25.20">
    <property type="match status" value="1"/>
</dbReference>
<organism evidence="2 3">
    <name type="scientific">Alkalimonas amylolytica</name>
    <dbReference type="NCBI Taxonomy" id="152573"/>
    <lineage>
        <taxon>Bacteria</taxon>
        <taxon>Pseudomonadati</taxon>
        <taxon>Pseudomonadota</taxon>
        <taxon>Gammaproteobacteria</taxon>
        <taxon>Alkalimonas</taxon>
    </lineage>
</organism>
<name>A0A1H4B7R4_ALKAM</name>
<keyword evidence="2" id="KW-0808">Transferase</keyword>
<reference evidence="2 3" key="1">
    <citation type="submission" date="2016-10" db="EMBL/GenBank/DDBJ databases">
        <authorList>
            <person name="de Groot N.N."/>
        </authorList>
    </citation>
    <scope>NUCLEOTIDE SEQUENCE [LARGE SCALE GENOMIC DNA]</scope>
    <source>
        <strain evidence="2 3">CGMCC 1.3430</strain>
    </source>
</reference>
<sequence>MSNYLVATIKPWNIEAFHRFSPQLPGNWHLISSRDELTEALLEKLQPAMIFFPHWSWKVPDSMLQSVPCVCFHMTDLPFGRGGSPLQNLILRGLCDTKLTALQMTSELDAGPIYAKTALSLEGSAQQIFQRAAPLVYQLIEQIVTKQLQPKPQQGEVVVFERRSPLQSELPQTADANQLYDFIRMLDADTYPRAFVRHGNWTMELSSASLNANGELSAQVRFIASKTNEQSGANA</sequence>
<dbReference type="EMBL" id="FNRM01000003">
    <property type="protein sequence ID" value="SEA44137.1"/>
    <property type="molecule type" value="Genomic_DNA"/>
</dbReference>
<dbReference type="GO" id="GO:0016740">
    <property type="term" value="F:transferase activity"/>
    <property type="evidence" value="ECO:0007669"/>
    <property type="project" value="UniProtKB-KW"/>
</dbReference>
<dbReference type="CDD" id="cd08821">
    <property type="entry name" value="FMT_core_like_1"/>
    <property type="match status" value="1"/>
</dbReference>
<proteinExistence type="predicted"/>
<dbReference type="Gene3D" id="3.40.50.170">
    <property type="entry name" value="Formyl transferase, N-terminal domain"/>
    <property type="match status" value="1"/>
</dbReference>
<dbReference type="RefSeq" id="WP_091341464.1">
    <property type="nucleotide sequence ID" value="NZ_FNRM01000003.1"/>
</dbReference>
<dbReference type="InterPro" id="IPR036477">
    <property type="entry name" value="Formyl_transf_N_sf"/>
</dbReference>
<dbReference type="Pfam" id="PF21553">
    <property type="entry name" value="Formyl_trans_C_2"/>
    <property type="match status" value="1"/>
</dbReference>
<dbReference type="AlphaFoldDB" id="A0A1H4B7R4"/>